<name>A0AAW0FLV5_9APHY</name>
<accession>A0AAW0FLV5</accession>
<comment type="caution">
    <text evidence="1">The sequence shown here is derived from an EMBL/GenBank/DDBJ whole genome shotgun (WGS) entry which is preliminary data.</text>
</comment>
<sequence length="159" mass="17478">MQRLYTFCPSTQLLIEIGISVRFGCTFGSFISHSLNHSLPHATSHPLFSSQPSLSISPSCAYNPINPPFISPRSPPMPCKLVCYVSTPAAKLPNPSWCGNIFSFQRRGFLGLAFRTTTLSPRDAFGIDIPTRPDSRLSHLYNIRCGSLSRSLTNSCSLP</sequence>
<evidence type="ECO:0000313" key="2">
    <source>
        <dbReference type="Proteomes" id="UP001385951"/>
    </source>
</evidence>
<evidence type="ECO:0000313" key="1">
    <source>
        <dbReference type="EMBL" id="KAK7680297.1"/>
    </source>
</evidence>
<dbReference type="Proteomes" id="UP001385951">
    <property type="component" value="Unassembled WGS sequence"/>
</dbReference>
<keyword evidence="2" id="KW-1185">Reference proteome</keyword>
<organism evidence="1 2">
    <name type="scientific">Cerrena zonata</name>
    <dbReference type="NCBI Taxonomy" id="2478898"/>
    <lineage>
        <taxon>Eukaryota</taxon>
        <taxon>Fungi</taxon>
        <taxon>Dikarya</taxon>
        <taxon>Basidiomycota</taxon>
        <taxon>Agaricomycotina</taxon>
        <taxon>Agaricomycetes</taxon>
        <taxon>Polyporales</taxon>
        <taxon>Cerrenaceae</taxon>
        <taxon>Cerrena</taxon>
    </lineage>
</organism>
<dbReference type="AlphaFoldDB" id="A0AAW0FLV5"/>
<reference evidence="1 2" key="1">
    <citation type="submission" date="2022-09" db="EMBL/GenBank/DDBJ databases">
        <authorList>
            <person name="Palmer J.M."/>
        </authorList>
    </citation>
    <scope>NUCLEOTIDE SEQUENCE [LARGE SCALE GENOMIC DNA]</scope>
    <source>
        <strain evidence="1 2">DSM 7382</strain>
    </source>
</reference>
<gene>
    <name evidence="1" type="ORF">QCA50_016537</name>
</gene>
<dbReference type="EMBL" id="JASBNA010000050">
    <property type="protein sequence ID" value="KAK7680297.1"/>
    <property type="molecule type" value="Genomic_DNA"/>
</dbReference>
<protein>
    <submittedName>
        <fullName evidence="1">Uncharacterized protein</fullName>
    </submittedName>
</protein>
<proteinExistence type="predicted"/>